<comment type="caution">
    <text evidence="2">The sequence shown here is derived from an EMBL/GenBank/DDBJ whole genome shotgun (WGS) entry which is preliminary data.</text>
</comment>
<proteinExistence type="predicted"/>
<keyword evidence="1" id="KW-0732">Signal</keyword>
<keyword evidence="3" id="KW-1185">Reference proteome</keyword>
<evidence type="ECO:0000313" key="3">
    <source>
        <dbReference type="Proteomes" id="UP000309872"/>
    </source>
</evidence>
<dbReference type="RefSeq" id="WP_136821363.1">
    <property type="nucleotide sequence ID" value="NZ_BMJX01000004.1"/>
</dbReference>
<feature type="chain" id="PRO_5020304178" description="Outer membrane protein beta-barrel domain-containing protein" evidence="1">
    <location>
        <begin position="24"/>
        <end position="377"/>
    </location>
</feature>
<evidence type="ECO:0000256" key="1">
    <source>
        <dbReference type="SAM" id="SignalP"/>
    </source>
</evidence>
<protein>
    <recommendedName>
        <fullName evidence="4">Outer membrane protein beta-barrel domain-containing protein</fullName>
    </recommendedName>
</protein>
<gene>
    <name evidence="2" type="ORF">FAZ19_13925</name>
</gene>
<dbReference type="EMBL" id="SUKA01000004">
    <property type="protein sequence ID" value="TJY64303.1"/>
    <property type="molecule type" value="Genomic_DNA"/>
</dbReference>
<evidence type="ECO:0008006" key="4">
    <source>
        <dbReference type="Google" id="ProtNLM"/>
    </source>
</evidence>
<feature type="signal peptide" evidence="1">
    <location>
        <begin position="1"/>
        <end position="23"/>
    </location>
</feature>
<name>A0A4U0GYQ4_9SPHI</name>
<accession>A0A4U0GYQ4</accession>
<dbReference type="OrthoDB" id="697157at2"/>
<dbReference type="Proteomes" id="UP000309872">
    <property type="component" value="Unassembled WGS sequence"/>
</dbReference>
<organism evidence="2 3">
    <name type="scientific">Sphingobacterium alkalisoli</name>
    <dbReference type="NCBI Taxonomy" id="1874115"/>
    <lineage>
        <taxon>Bacteria</taxon>
        <taxon>Pseudomonadati</taxon>
        <taxon>Bacteroidota</taxon>
        <taxon>Sphingobacteriia</taxon>
        <taxon>Sphingobacteriales</taxon>
        <taxon>Sphingobacteriaceae</taxon>
        <taxon>Sphingobacterium</taxon>
    </lineage>
</organism>
<sequence length="377" mass="42683">MLHIAKVLFALILLSSFCNYSYAQSSCEEITTASLQKLTPLLEQNDFSKIESIISTLESVCGKSEFTSRLKLIRRLILKEDTERELATYLDNHYDEILTYRYDNAAEKNFASIYMKDKESFHFIPLNHAVDSLIKLKATALLNSPSYTLTEREEAISLLFADNIDAFYVQLNRQPKRQPAVQVYQELESNKQRTGFAIYAGAFGTVGKNSTFATSPSFGASVMSPLANQFVFELAIKFRLNTNDNYFEFNDNGVVKDINSSSSFFFGGTAGYKALDNGPWIILPKVGAGFGFINTGLSETTFYDGDYYEEGNSSSGIQYNNANTFHTFLGLSVMRHVKGRKFVGLEAGYHYIPYNWDEDLITPIQPRYWSLELFLKL</sequence>
<dbReference type="AlphaFoldDB" id="A0A4U0GYQ4"/>
<reference evidence="2 3" key="1">
    <citation type="submission" date="2019-04" db="EMBL/GenBank/DDBJ databases">
        <title>Sphingobacterium olei sp. nov., isolated from oil-contaminated soil.</title>
        <authorList>
            <person name="Liu B."/>
        </authorList>
    </citation>
    <scope>NUCLEOTIDE SEQUENCE [LARGE SCALE GENOMIC DNA]</scope>
    <source>
        <strain evidence="2 3">Y3L14</strain>
    </source>
</reference>
<evidence type="ECO:0000313" key="2">
    <source>
        <dbReference type="EMBL" id="TJY64303.1"/>
    </source>
</evidence>